<sequence length="118" mass="13151">MKSPNVHEAEPLSSSVILFFLPLMVNAIPTVSFGPLDRAGLLGLSLYNLRSFSDHLSIWCPIHPWMSFAKDTRMSEFSAALYSKQLRAASSFGRCMKDVIHPHSVSRNASWFAPVDIV</sequence>
<dbReference type="EMBL" id="JADNYJ010000029">
    <property type="protein sequence ID" value="KAF8903695.1"/>
    <property type="molecule type" value="Genomic_DNA"/>
</dbReference>
<evidence type="ECO:0000313" key="2">
    <source>
        <dbReference type="Proteomes" id="UP000724874"/>
    </source>
</evidence>
<evidence type="ECO:0000313" key="1">
    <source>
        <dbReference type="EMBL" id="KAF8903695.1"/>
    </source>
</evidence>
<reference evidence="1" key="1">
    <citation type="submission" date="2020-11" db="EMBL/GenBank/DDBJ databases">
        <authorList>
            <consortium name="DOE Joint Genome Institute"/>
            <person name="Ahrendt S."/>
            <person name="Riley R."/>
            <person name="Andreopoulos W."/>
            <person name="LaButti K."/>
            <person name="Pangilinan J."/>
            <person name="Ruiz-duenas F.J."/>
            <person name="Barrasa J.M."/>
            <person name="Sanchez-Garcia M."/>
            <person name="Camarero S."/>
            <person name="Miyauchi S."/>
            <person name="Serrano A."/>
            <person name="Linde D."/>
            <person name="Babiker R."/>
            <person name="Drula E."/>
            <person name="Ayuso-Fernandez I."/>
            <person name="Pacheco R."/>
            <person name="Padilla G."/>
            <person name="Ferreira P."/>
            <person name="Barriuso J."/>
            <person name="Kellner H."/>
            <person name="Castanera R."/>
            <person name="Alfaro M."/>
            <person name="Ramirez L."/>
            <person name="Pisabarro A.G."/>
            <person name="Kuo A."/>
            <person name="Tritt A."/>
            <person name="Lipzen A."/>
            <person name="He G."/>
            <person name="Yan M."/>
            <person name="Ng V."/>
            <person name="Cullen D."/>
            <person name="Martin F."/>
            <person name="Rosso M.-N."/>
            <person name="Henrissat B."/>
            <person name="Hibbett D."/>
            <person name="Martinez A.T."/>
            <person name="Grigoriev I.V."/>
        </authorList>
    </citation>
    <scope>NUCLEOTIDE SEQUENCE</scope>
    <source>
        <strain evidence="1">AH 44721</strain>
    </source>
</reference>
<name>A0A9P5NNY1_GYMJU</name>
<organism evidence="1 2">
    <name type="scientific">Gymnopilus junonius</name>
    <name type="common">Spectacular rustgill mushroom</name>
    <name type="synonym">Gymnopilus spectabilis subsp. junonius</name>
    <dbReference type="NCBI Taxonomy" id="109634"/>
    <lineage>
        <taxon>Eukaryota</taxon>
        <taxon>Fungi</taxon>
        <taxon>Dikarya</taxon>
        <taxon>Basidiomycota</taxon>
        <taxon>Agaricomycotina</taxon>
        <taxon>Agaricomycetes</taxon>
        <taxon>Agaricomycetidae</taxon>
        <taxon>Agaricales</taxon>
        <taxon>Agaricineae</taxon>
        <taxon>Hymenogastraceae</taxon>
        <taxon>Gymnopilus</taxon>
    </lineage>
</organism>
<accession>A0A9P5NNY1</accession>
<protein>
    <submittedName>
        <fullName evidence="1">Uncharacterized protein</fullName>
    </submittedName>
</protein>
<keyword evidence="2" id="KW-1185">Reference proteome</keyword>
<proteinExistence type="predicted"/>
<dbReference type="AlphaFoldDB" id="A0A9P5NNY1"/>
<comment type="caution">
    <text evidence="1">The sequence shown here is derived from an EMBL/GenBank/DDBJ whole genome shotgun (WGS) entry which is preliminary data.</text>
</comment>
<dbReference type="Proteomes" id="UP000724874">
    <property type="component" value="Unassembled WGS sequence"/>
</dbReference>
<gene>
    <name evidence="1" type="ORF">CPB84DRAFT_1773915</name>
</gene>